<organism evidence="2 3">
    <name type="scientific">Comamonas suwonensis</name>
    <dbReference type="NCBI Taxonomy" id="2606214"/>
    <lineage>
        <taxon>Bacteria</taxon>
        <taxon>Pseudomonadati</taxon>
        <taxon>Pseudomonadota</taxon>
        <taxon>Betaproteobacteria</taxon>
        <taxon>Burkholderiales</taxon>
        <taxon>Comamonadaceae</taxon>
        <taxon>Comamonas</taxon>
    </lineage>
</organism>
<keyword evidence="3" id="KW-1185">Reference proteome</keyword>
<evidence type="ECO:0000313" key="3">
    <source>
        <dbReference type="Proteomes" id="UP000530032"/>
    </source>
</evidence>
<protein>
    <submittedName>
        <fullName evidence="2">Uncharacterized protein</fullName>
    </submittedName>
</protein>
<gene>
    <name evidence="2" type="ORF">HF327_014960</name>
</gene>
<feature type="compositionally biased region" description="Polar residues" evidence="1">
    <location>
        <begin position="142"/>
        <end position="157"/>
    </location>
</feature>
<name>A0A843B4U3_9BURK</name>
<evidence type="ECO:0000256" key="1">
    <source>
        <dbReference type="SAM" id="MobiDB-lite"/>
    </source>
</evidence>
<feature type="compositionally biased region" description="Basic and acidic residues" evidence="1">
    <location>
        <begin position="281"/>
        <end position="293"/>
    </location>
</feature>
<dbReference type="Proteomes" id="UP000530032">
    <property type="component" value="Unassembled WGS sequence"/>
</dbReference>
<comment type="caution">
    <text evidence="2">The sequence shown here is derived from an EMBL/GenBank/DDBJ whole genome shotgun (WGS) entry which is preliminary data.</text>
</comment>
<evidence type="ECO:0000313" key="2">
    <source>
        <dbReference type="EMBL" id="MBI1625801.1"/>
    </source>
</evidence>
<reference evidence="2" key="1">
    <citation type="submission" date="2020-12" db="EMBL/GenBank/DDBJ databases">
        <title>Comamonas sp. nov., isolated from stream water.</title>
        <authorList>
            <person name="Park K.-H."/>
        </authorList>
    </citation>
    <scope>NUCLEOTIDE SEQUENCE</scope>
    <source>
        <strain evidence="2">EJ-4</strain>
    </source>
</reference>
<feature type="compositionally biased region" description="Low complexity" evidence="1">
    <location>
        <begin position="36"/>
        <end position="51"/>
    </location>
</feature>
<feature type="compositionally biased region" description="Low complexity" evidence="1">
    <location>
        <begin position="207"/>
        <end position="220"/>
    </location>
</feature>
<dbReference type="RefSeq" id="WP_198460931.1">
    <property type="nucleotide sequence ID" value="NZ_JABBCQ020000013.1"/>
</dbReference>
<feature type="compositionally biased region" description="Low complexity" evidence="1">
    <location>
        <begin position="184"/>
        <end position="198"/>
    </location>
</feature>
<feature type="region of interest" description="Disordered" evidence="1">
    <location>
        <begin position="117"/>
        <end position="311"/>
    </location>
</feature>
<proteinExistence type="predicted"/>
<feature type="region of interest" description="Disordered" evidence="1">
    <location>
        <begin position="24"/>
        <end position="61"/>
    </location>
</feature>
<dbReference type="AlphaFoldDB" id="A0A843B4U3"/>
<dbReference type="EMBL" id="JABBCQ020000013">
    <property type="protein sequence ID" value="MBI1625801.1"/>
    <property type="molecule type" value="Genomic_DNA"/>
</dbReference>
<accession>A0A843B4U3</accession>
<sequence>MSITPEPEPGSKPDVLRELYQQAVADDRGPSAQNSDAILARAKQRAAAASQDRAKPQRQPAANDRFWLRHALGGLAAIGLVGWLMLQHAAWWDGSDKGIGVEPDASPAVAAEQAAPALSAESNLAEADSGPSVAVEGASAAHSATRQSSVAQASKGNPATALEGKAPAAMDMEAKAPEQEQALPGAANATPPMAAPAPSMERSARMAPAGKASASSAGDATPHGAEKSLETADIASQQNPEIQAKLPLCPLVDEEKNRKAGAHGDTPKHEKSAAGTALKPPDCRPRKDSEKRSAKPGKASEATESVADPMQ</sequence>